<dbReference type="Pfam" id="PF26594">
    <property type="entry name" value="KH_NusA_2nd"/>
    <property type="match status" value="1"/>
</dbReference>
<dbReference type="SUPFAM" id="SSF54814">
    <property type="entry name" value="Prokaryotic type KH domain (KH-domain type II)"/>
    <property type="match status" value="2"/>
</dbReference>
<dbReference type="Gene3D" id="3.30.300.20">
    <property type="match status" value="2"/>
</dbReference>
<protein>
    <recommendedName>
        <fullName evidence="7">Transcription termination/antitermination protein NusA</fullName>
    </recommendedName>
</protein>
<dbReference type="InterPro" id="IPR030842">
    <property type="entry name" value="TF_NusA_bacterial"/>
</dbReference>
<dbReference type="Proteomes" id="UP001220610">
    <property type="component" value="Chromosome"/>
</dbReference>
<dbReference type="Pfam" id="PF13184">
    <property type="entry name" value="KH_NusA_1st"/>
    <property type="match status" value="1"/>
</dbReference>
<comment type="similarity">
    <text evidence="7">Belongs to the NusA family.</text>
</comment>
<evidence type="ECO:0000259" key="8">
    <source>
        <dbReference type="Pfam" id="PF08529"/>
    </source>
</evidence>
<dbReference type="SUPFAM" id="SSF50249">
    <property type="entry name" value="Nucleic acid-binding proteins"/>
    <property type="match status" value="1"/>
</dbReference>
<dbReference type="GO" id="GO:0005829">
    <property type="term" value="C:cytosol"/>
    <property type="evidence" value="ECO:0007669"/>
    <property type="project" value="TreeGrafter"/>
</dbReference>
<keyword evidence="6 7" id="KW-0804">Transcription</keyword>
<dbReference type="AlphaFoldDB" id="A0AAJ6BHD1"/>
<name>A0AAJ6BHD1_9BACT</name>
<dbReference type="GO" id="GO:0003700">
    <property type="term" value="F:DNA-binding transcription factor activity"/>
    <property type="evidence" value="ECO:0007669"/>
    <property type="project" value="InterPro"/>
</dbReference>
<keyword evidence="2 7" id="KW-0963">Cytoplasm</keyword>
<dbReference type="Gene3D" id="3.30.1480.10">
    <property type="entry name" value="NusA, N-terminal domain"/>
    <property type="match status" value="1"/>
</dbReference>
<dbReference type="InterPro" id="IPR036555">
    <property type="entry name" value="NusA_N_sf"/>
</dbReference>
<dbReference type="InterPro" id="IPR012340">
    <property type="entry name" value="NA-bd_OB-fold"/>
</dbReference>
<dbReference type="InterPro" id="IPR009019">
    <property type="entry name" value="KH_sf_prok-type"/>
</dbReference>
<dbReference type="GO" id="GO:0003723">
    <property type="term" value="F:RNA binding"/>
    <property type="evidence" value="ECO:0007669"/>
    <property type="project" value="UniProtKB-UniRule"/>
</dbReference>
<dbReference type="Pfam" id="PF08529">
    <property type="entry name" value="NusA_N"/>
    <property type="match status" value="1"/>
</dbReference>
<dbReference type="PROSITE" id="PS50084">
    <property type="entry name" value="KH_TYPE_1"/>
    <property type="match status" value="1"/>
</dbReference>
<dbReference type="InterPro" id="IPR010213">
    <property type="entry name" value="TF_NusA"/>
</dbReference>
<dbReference type="CDD" id="cd04455">
    <property type="entry name" value="S1_NusA"/>
    <property type="match status" value="1"/>
</dbReference>
<comment type="subunit">
    <text evidence="7">Monomer. Binds directly to the core enzyme of the DNA-dependent RNA polymerase and to nascent RNA.</text>
</comment>
<evidence type="ECO:0000259" key="9">
    <source>
        <dbReference type="Pfam" id="PF13184"/>
    </source>
</evidence>
<keyword evidence="3 7" id="KW-0889">Transcription antitermination</keyword>
<dbReference type="EMBL" id="CP119311">
    <property type="protein sequence ID" value="WEK37083.1"/>
    <property type="molecule type" value="Genomic_DNA"/>
</dbReference>
<keyword evidence="1 7" id="KW-0806">Transcription termination</keyword>
<dbReference type="CDD" id="cd22529">
    <property type="entry name" value="KH-II_NusA_rpt2"/>
    <property type="match status" value="1"/>
</dbReference>
<evidence type="ECO:0000259" key="10">
    <source>
        <dbReference type="Pfam" id="PF26594"/>
    </source>
</evidence>
<evidence type="ECO:0000256" key="2">
    <source>
        <dbReference type="ARBA" id="ARBA00022490"/>
    </source>
</evidence>
<comment type="function">
    <text evidence="7">Participates in both transcription termination and antitermination.</text>
</comment>
<dbReference type="NCBIfam" id="TIGR01953">
    <property type="entry name" value="NusA"/>
    <property type="match status" value="1"/>
</dbReference>
<keyword evidence="5 7" id="KW-0805">Transcription regulation</keyword>
<sequence length="415" mass="47277">MASINLIEAFQDFKEAENIDRPTMMKVVEDVFKTLLRKKFGSDENFDVIVNAEKGDLEIIRRRMIVEDGAVQDPLAEVGYSEATKIEPDFEVGEELYEEVNILDFGRRAILAAKQTLASRISDLKKNVLVKKYGDRVGEITSAEVYQVWKKEILLLDEEGNELILPKSEQIPQDYFKKGENIRAVVKKVELKNNSPVIILSRTSPSFLAKLLEIEVPEIFDGLIVIKKIVREPGERAKVAVESYDDRIDPVGACVGMKGSRIHGIVRELKNENIDVINWTNNVQLLIQRSLTPAKITTMDLDNDKKQANVYLKPDQVSLAIGKKGVNIKLAQELTGFSIDVYRDTEGEPQEFDIDLEEFSDEIETWIIDEFKRIGCDTARSVLDLTPQELERRTDLEKETIDSVRAILKEEFEKE</sequence>
<keyword evidence="4 7" id="KW-0694">RNA-binding</keyword>
<dbReference type="GO" id="GO:0031564">
    <property type="term" value="P:transcription antitermination"/>
    <property type="evidence" value="ECO:0007669"/>
    <property type="project" value="UniProtKB-UniRule"/>
</dbReference>
<dbReference type="PANTHER" id="PTHR22648:SF0">
    <property type="entry name" value="TRANSCRIPTION TERMINATION_ANTITERMINATION PROTEIN NUSA"/>
    <property type="match status" value="1"/>
</dbReference>
<reference evidence="11" key="1">
    <citation type="submission" date="2023-03" db="EMBL/GenBank/DDBJ databases">
        <title>Andean soil-derived lignocellulolytic bacterial consortium as a source of novel taxa and putative plastic-active enzymes.</title>
        <authorList>
            <person name="Diaz-Garcia L."/>
            <person name="Chuvochina M."/>
            <person name="Feuerriegel G."/>
            <person name="Bunk B."/>
            <person name="Sproer C."/>
            <person name="Streit W.R."/>
            <person name="Rodriguez L.M."/>
            <person name="Overmann J."/>
            <person name="Jimenez D.J."/>
        </authorList>
    </citation>
    <scope>NUCLEOTIDE SEQUENCE</scope>
    <source>
        <strain evidence="11">MAG 7</strain>
    </source>
</reference>
<evidence type="ECO:0000256" key="4">
    <source>
        <dbReference type="ARBA" id="ARBA00022884"/>
    </source>
</evidence>
<evidence type="ECO:0000256" key="6">
    <source>
        <dbReference type="ARBA" id="ARBA00023163"/>
    </source>
</evidence>
<dbReference type="InterPro" id="IPR058582">
    <property type="entry name" value="KH_NusA_2nd"/>
</dbReference>
<dbReference type="CDD" id="cd02134">
    <property type="entry name" value="KH-II_NusA_rpt1"/>
    <property type="match status" value="1"/>
</dbReference>
<evidence type="ECO:0000256" key="7">
    <source>
        <dbReference type="HAMAP-Rule" id="MF_00945"/>
    </source>
</evidence>
<evidence type="ECO:0000313" key="11">
    <source>
        <dbReference type="EMBL" id="WEK37083.1"/>
    </source>
</evidence>
<comment type="subcellular location">
    <subcellularLocation>
        <location evidence="7">Cytoplasm</location>
    </subcellularLocation>
</comment>
<dbReference type="SUPFAM" id="SSF69705">
    <property type="entry name" value="Transcription factor NusA, N-terminal domain"/>
    <property type="match status" value="1"/>
</dbReference>
<dbReference type="Gene3D" id="2.40.50.140">
    <property type="entry name" value="Nucleic acid-binding proteins"/>
    <property type="match status" value="1"/>
</dbReference>
<dbReference type="InterPro" id="IPR013735">
    <property type="entry name" value="TF_NusA_N"/>
</dbReference>
<dbReference type="InterPro" id="IPR025249">
    <property type="entry name" value="TF_NusA_KH_1st"/>
</dbReference>
<dbReference type="PANTHER" id="PTHR22648">
    <property type="entry name" value="TRANSCRIPTION TERMINATION FACTOR NUSA"/>
    <property type="match status" value="1"/>
</dbReference>
<dbReference type="InterPro" id="IPR015946">
    <property type="entry name" value="KH_dom-like_a/b"/>
</dbReference>
<proteinExistence type="inferred from homology"/>
<dbReference type="FunFam" id="3.30.300.20:FF:000002">
    <property type="entry name" value="Transcription termination/antitermination protein NusA"/>
    <property type="match status" value="1"/>
</dbReference>
<feature type="domain" description="Transcription factor NusA first KH" evidence="9">
    <location>
        <begin position="202"/>
        <end position="279"/>
    </location>
</feature>
<dbReference type="GO" id="GO:0006353">
    <property type="term" value="P:DNA-templated transcription termination"/>
    <property type="evidence" value="ECO:0007669"/>
    <property type="project" value="UniProtKB-UniRule"/>
</dbReference>
<accession>A0AAJ6BHD1</accession>
<organism evidence="11 12">
    <name type="scientific">Candidatus Pseudobacter hemicellulosilyticus</name>
    <dbReference type="NCBI Taxonomy" id="3121375"/>
    <lineage>
        <taxon>Bacteria</taxon>
        <taxon>Pseudomonadati</taxon>
        <taxon>Bacteroidota</taxon>
        <taxon>Chitinophagia</taxon>
        <taxon>Chitinophagales</taxon>
        <taxon>Chitinophagaceae</taxon>
        <taxon>Pseudobacter</taxon>
    </lineage>
</organism>
<gene>
    <name evidence="7 11" type="primary">nusA</name>
    <name evidence="11" type="ORF">P0Y53_06180</name>
</gene>
<evidence type="ECO:0000313" key="12">
    <source>
        <dbReference type="Proteomes" id="UP001220610"/>
    </source>
</evidence>
<evidence type="ECO:0000256" key="1">
    <source>
        <dbReference type="ARBA" id="ARBA00022472"/>
    </source>
</evidence>
<evidence type="ECO:0000256" key="5">
    <source>
        <dbReference type="ARBA" id="ARBA00023015"/>
    </source>
</evidence>
<evidence type="ECO:0000256" key="3">
    <source>
        <dbReference type="ARBA" id="ARBA00022814"/>
    </source>
</evidence>
<dbReference type="HAMAP" id="MF_00945_B">
    <property type="entry name" value="NusA_B"/>
    <property type="match status" value="1"/>
</dbReference>
<feature type="domain" description="NusA-like second KH" evidence="10">
    <location>
        <begin position="284"/>
        <end position="346"/>
    </location>
</feature>
<feature type="domain" description="Transcription factor NusA N-terminal" evidence="8">
    <location>
        <begin position="5"/>
        <end position="126"/>
    </location>
</feature>